<organism evidence="2 3">
    <name type="scientific">Kitasatospora griseola</name>
    <name type="common">Streptomyces griseolosporeus</name>
    <dbReference type="NCBI Taxonomy" id="2064"/>
    <lineage>
        <taxon>Bacteria</taxon>
        <taxon>Bacillati</taxon>
        <taxon>Actinomycetota</taxon>
        <taxon>Actinomycetes</taxon>
        <taxon>Kitasatosporales</taxon>
        <taxon>Streptomycetaceae</taxon>
        <taxon>Kitasatospora</taxon>
    </lineage>
</organism>
<feature type="transmembrane region" description="Helical" evidence="1">
    <location>
        <begin position="140"/>
        <end position="161"/>
    </location>
</feature>
<reference evidence="2 3" key="1">
    <citation type="submission" date="2015-02" db="EMBL/GenBank/DDBJ databases">
        <title>Draft genome sequence of Kitasatospora griseola MF730-N6, a bafilomycin, terpentecin and satosporin producer.</title>
        <authorList>
            <person name="Arens J.C."/>
            <person name="Haltli B."/>
            <person name="Kerr R.G."/>
        </authorList>
    </citation>
    <scope>NUCLEOTIDE SEQUENCE [LARGE SCALE GENOMIC DNA]</scope>
    <source>
        <strain evidence="2 3">MF730-N6</strain>
    </source>
</reference>
<keyword evidence="1" id="KW-0472">Membrane</keyword>
<sequence>MLAVLAPVAVVAGLFWFGRVHTPEPGRSLFGAAGVDALRLKSRLGSALFGLALVQVLLALWMYRGGHRAPRVRIWHRVGGAAAFALSLPIAQHCLLAYGVRFTDARVAVHSVSGCFLYGAFAAKVLLVQHGRLPGWALPAAGGALFCAIGLLWWSAALWFLNGYSAPGF</sequence>
<protein>
    <recommendedName>
        <fullName evidence="4">Cytochrome b561 domain-containing protein</fullName>
    </recommendedName>
</protein>
<keyword evidence="1" id="KW-0812">Transmembrane</keyword>
<gene>
    <name evidence="2" type="ORF">TR51_19800</name>
</gene>
<dbReference type="Proteomes" id="UP000032066">
    <property type="component" value="Unassembled WGS sequence"/>
</dbReference>
<dbReference type="STRING" id="2064.TR51_19800"/>
<evidence type="ECO:0000313" key="2">
    <source>
        <dbReference type="EMBL" id="KIQ63841.1"/>
    </source>
</evidence>
<dbReference type="InterPro" id="IPR045382">
    <property type="entry name" value="DUF6529"/>
</dbReference>
<dbReference type="OrthoDB" id="8774535at2"/>
<dbReference type="Pfam" id="PF20139">
    <property type="entry name" value="DUF6529"/>
    <property type="match status" value="1"/>
</dbReference>
<evidence type="ECO:0008006" key="4">
    <source>
        <dbReference type="Google" id="ProtNLM"/>
    </source>
</evidence>
<accession>A0A0D0NX81</accession>
<dbReference type="PATRIC" id="fig|2064.6.peg.4259"/>
<proteinExistence type="predicted"/>
<feature type="transmembrane region" description="Helical" evidence="1">
    <location>
        <begin position="44"/>
        <end position="63"/>
    </location>
</feature>
<feature type="transmembrane region" description="Helical" evidence="1">
    <location>
        <begin position="107"/>
        <end position="128"/>
    </location>
</feature>
<keyword evidence="3" id="KW-1185">Reference proteome</keyword>
<evidence type="ECO:0000256" key="1">
    <source>
        <dbReference type="SAM" id="Phobius"/>
    </source>
</evidence>
<dbReference type="EMBL" id="JXZB01000004">
    <property type="protein sequence ID" value="KIQ63841.1"/>
    <property type="molecule type" value="Genomic_DNA"/>
</dbReference>
<feature type="transmembrane region" description="Helical" evidence="1">
    <location>
        <begin position="75"/>
        <end position="101"/>
    </location>
</feature>
<evidence type="ECO:0000313" key="3">
    <source>
        <dbReference type="Proteomes" id="UP000032066"/>
    </source>
</evidence>
<dbReference type="AlphaFoldDB" id="A0A0D0NX81"/>
<comment type="caution">
    <text evidence="2">The sequence shown here is derived from an EMBL/GenBank/DDBJ whole genome shotgun (WGS) entry which is preliminary data.</text>
</comment>
<name>A0A0D0NX81_KITGR</name>
<keyword evidence="1" id="KW-1133">Transmembrane helix</keyword>